<dbReference type="SMART" id="SM00214">
    <property type="entry name" value="VWC"/>
    <property type="match status" value="2"/>
</dbReference>
<evidence type="ECO:0000256" key="4">
    <source>
        <dbReference type="ARBA" id="ARBA00023018"/>
    </source>
</evidence>
<sequence>MVMGLVLVTWLLITGARGNPVVPPPEGGERERLERALTHAKEGALSPSAQQKLQEISHMGVLEAGRGSNKTVGGGRASRPSWGGLQRPRGPKPQSTSQEQQQQPWGGGRDFPMNQQADDGPTSEPSDVSMDPIDEYAYPDYRGKGCMDETGFVFAIGDTFTPGPSTCPCICTDEGPLCAKPECPKLHPRCLRVDTSQCCPQCKERKNYCEFRGKMYASLEEFKVSSCEKCRCEPSGEVLCSVAACPQTDCVDPEYEPDQCCPVCKSAQAGHRLGNVQANKPSLSSLKPQTLGSWLIWGGCDKQPEPEPKALQIMAGQAEKLCGCWEGAA</sequence>
<evidence type="ECO:0000256" key="6">
    <source>
        <dbReference type="SAM" id="MobiDB-lite"/>
    </source>
</evidence>
<evidence type="ECO:0000256" key="7">
    <source>
        <dbReference type="SAM" id="SignalP"/>
    </source>
</evidence>
<comment type="subcellular location">
    <subcellularLocation>
        <location evidence="1">Secreted</location>
    </subcellularLocation>
    <subcellularLocation>
        <location evidence="5">Synapse</location>
    </subcellularLocation>
</comment>
<keyword evidence="10" id="KW-1185">Reference proteome</keyword>
<protein>
    <recommendedName>
        <fullName evidence="8">VWFC domain-containing protein</fullName>
    </recommendedName>
</protein>
<dbReference type="PROSITE" id="PS50184">
    <property type="entry name" value="VWFC_2"/>
    <property type="match status" value="1"/>
</dbReference>
<keyword evidence="2" id="KW-0964">Secreted</keyword>
<feature type="signal peptide" evidence="7">
    <location>
        <begin position="1"/>
        <end position="18"/>
    </location>
</feature>
<dbReference type="InterPro" id="IPR042979">
    <property type="entry name" value="VWC2/VWC2L"/>
</dbReference>
<dbReference type="PROSITE" id="PS01208">
    <property type="entry name" value="VWFC_1"/>
    <property type="match status" value="1"/>
</dbReference>
<organism evidence="9 10">
    <name type="scientific">Coilia grayii</name>
    <name type="common">Gray's grenadier anchovy</name>
    <dbReference type="NCBI Taxonomy" id="363190"/>
    <lineage>
        <taxon>Eukaryota</taxon>
        <taxon>Metazoa</taxon>
        <taxon>Chordata</taxon>
        <taxon>Craniata</taxon>
        <taxon>Vertebrata</taxon>
        <taxon>Euteleostomi</taxon>
        <taxon>Actinopterygii</taxon>
        <taxon>Neopterygii</taxon>
        <taxon>Teleostei</taxon>
        <taxon>Clupei</taxon>
        <taxon>Clupeiformes</taxon>
        <taxon>Clupeoidei</taxon>
        <taxon>Engraulidae</taxon>
        <taxon>Coilinae</taxon>
        <taxon>Coilia</taxon>
    </lineage>
</organism>
<dbReference type="GO" id="GO:0005576">
    <property type="term" value="C:extracellular region"/>
    <property type="evidence" value="ECO:0007669"/>
    <property type="project" value="UniProtKB-SubCell"/>
</dbReference>
<evidence type="ECO:0000256" key="1">
    <source>
        <dbReference type="ARBA" id="ARBA00004613"/>
    </source>
</evidence>
<name>A0ABD1J901_9TELE</name>
<proteinExistence type="predicted"/>
<dbReference type="EMBL" id="JBHFQA010000018">
    <property type="protein sequence ID" value="KAL2083660.1"/>
    <property type="molecule type" value="Genomic_DNA"/>
</dbReference>
<keyword evidence="3 7" id="KW-0732">Signal</keyword>
<dbReference type="SUPFAM" id="SSF57603">
    <property type="entry name" value="FnI-like domain"/>
    <property type="match status" value="1"/>
</dbReference>
<dbReference type="GO" id="GO:0045202">
    <property type="term" value="C:synapse"/>
    <property type="evidence" value="ECO:0007669"/>
    <property type="project" value="UniProtKB-SubCell"/>
</dbReference>
<evidence type="ECO:0000256" key="5">
    <source>
        <dbReference type="ARBA" id="ARBA00034103"/>
    </source>
</evidence>
<dbReference type="InterPro" id="IPR059152">
    <property type="entry name" value="VWC2L_N"/>
</dbReference>
<accession>A0ABD1J901</accession>
<feature type="domain" description="VWFC" evidence="8">
    <location>
        <begin position="207"/>
        <end position="265"/>
    </location>
</feature>
<evidence type="ECO:0000313" key="10">
    <source>
        <dbReference type="Proteomes" id="UP001591681"/>
    </source>
</evidence>
<evidence type="ECO:0000313" key="9">
    <source>
        <dbReference type="EMBL" id="KAL2083660.1"/>
    </source>
</evidence>
<keyword evidence="4" id="KW-0770">Synapse</keyword>
<dbReference type="AlphaFoldDB" id="A0ABD1J901"/>
<dbReference type="PANTHER" id="PTHR46252:SF4">
    <property type="entry name" value="BRORIN"/>
    <property type="match status" value="1"/>
</dbReference>
<feature type="compositionally biased region" description="Low complexity" evidence="6">
    <location>
        <begin position="94"/>
        <end position="103"/>
    </location>
</feature>
<evidence type="ECO:0000256" key="2">
    <source>
        <dbReference type="ARBA" id="ARBA00022525"/>
    </source>
</evidence>
<gene>
    <name evidence="9" type="ORF">ACEWY4_021433</name>
</gene>
<comment type="caution">
    <text evidence="9">The sequence shown here is derived from an EMBL/GenBank/DDBJ whole genome shotgun (WGS) entry which is preliminary data.</text>
</comment>
<feature type="chain" id="PRO_5044877335" description="VWFC domain-containing protein" evidence="7">
    <location>
        <begin position="19"/>
        <end position="329"/>
    </location>
</feature>
<dbReference type="Gene3D" id="6.20.200.20">
    <property type="match status" value="1"/>
</dbReference>
<reference evidence="9 10" key="1">
    <citation type="submission" date="2024-09" db="EMBL/GenBank/DDBJ databases">
        <title>A chromosome-level genome assembly of Gray's grenadier anchovy, Coilia grayii.</title>
        <authorList>
            <person name="Fu Z."/>
        </authorList>
    </citation>
    <scope>NUCLEOTIDE SEQUENCE [LARGE SCALE GENOMIC DNA]</scope>
    <source>
        <strain evidence="9">G4</strain>
        <tissue evidence="9">Muscle</tissue>
    </source>
</reference>
<dbReference type="Pfam" id="PF23334">
    <property type="entry name" value="VWC2L_2nd"/>
    <property type="match status" value="1"/>
</dbReference>
<evidence type="ECO:0000259" key="8">
    <source>
        <dbReference type="PROSITE" id="PS50184"/>
    </source>
</evidence>
<feature type="region of interest" description="Disordered" evidence="6">
    <location>
        <begin position="63"/>
        <end position="134"/>
    </location>
</feature>
<dbReference type="Proteomes" id="UP001591681">
    <property type="component" value="Unassembled WGS sequence"/>
</dbReference>
<dbReference type="PANTHER" id="PTHR46252">
    <property type="entry name" value="BRORIN FAMILY MEMBER"/>
    <property type="match status" value="1"/>
</dbReference>
<dbReference type="Pfam" id="PF23333">
    <property type="entry name" value="VWC2L_1st"/>
    <property type="match status" value="1"/>
</dbReference>
<dbReference type="InterPro" id="IPR001007">
    <property type="entry name" value="VWF_dom"/>
</dbReference>
<evidence type="ECO:0000256" key="3">
    <source>
        <dbReference type="ARBA" id="ARBA00022729"/>
    </source>
</evidence>